<keyword evidence="5" id="KW-0496">Mitochondrion</keyword>
<feature type="region of interest" description="Disordered" evidence="10">
    <location>
        <begin position="173"/>
        <end position="196"/>
    </location>
</feature>
<dbReference type="InterPro" id="IPR002677">
    <property type="entry name" value="Ribosomal_bL32"/>
</dbReference>
<keyword evidence="6" id="KW-0687">Ribonucleoprotein</keyword>
<dbReference type="SUPFAM" id="SSF57829">
    <property type="entry name" value="Zn-binding ribosomal proteins"/>
    <property type="match status" value="1"/>
</dbReference>
<keyword evidence="3" id="KW-0809">Transit peptide</keyword>
<dbReference type="InterPro" id="IPR051991">
    <property type="entry name" value="Mitoribosomal_protein_bL32"/>
</dbReference>
<feature type="compositionally biased region" description="Polar residues" evidence="10">
    <location>
        <begin position="173"/>
        <end position="188"/>
    </location>
</feature>
<reference evidence="11" key="1">
    <citation type="submission" date="2015-09" db="EMBL/GenBank/DDBJ databases">
        <title>De novo assembly of Pectinophora gossypiella (Pink Bollworm) gut transcriptome.</title>
        <authorList>
            <person name="Tassone E.E."/>
        </authorList>
    </citation>
    <scope>NUCLEOTIDE SEQUENCE</scope>
</reference>
<dbReference type="EMBL" id="GDQN01005162">
    <property type="protein sequence ID" value="JAT85892.1"/>
    <property type="molecule type" value="Transcribed_RNA"/>
</dbReference>
<evidence type="ECO:0000256" key="3">
    <source>
        <dbReference type="ARBA" id="ARBA00022946"/>
    </source>
</evidence>
<gene>
    <name evidence="11" type="ORF">g.2540</name>
</gene>
<protein>
    <recommendedName>
        <fullName evidence="7">Large ribosomal subunit protein bL32m</fullName>
    </recommendedName>
    <alternativeName>
        <fullName evidence="8">39S ribosomal protein L32, mitochondrial</fullName>
    </alternativeName>
</protein>
<comment type="similarity">
    <text evidence="2">Belongs to the bacterial ribosomal protein bL32 family.</text>
</comment>
<dbReference type="GO" id="GO:0006412">
    <property type="term" value="P:translation"/>
    <property type="evidence" value="ECO:0007669"/>
    <property type="project" value="InterPro"/>
</dbReference>
<evidence type="ECO:0000313" key="11">
    <source>
        <dbReference type="EMBL" id="JAT85892.1"/>
    </source>
</evidence>
<comment type="function">
    <text evidence="9">Component of the mitochondrial large ribosomal subunit (mt-LSU). The mitochondrial ribosome (mitoribosome) is a large ribonucleoprotein complex responsible for the synthesis of proteins inside mitochondria.</text>
</comment>
<sequence>MLPRVYHVLNVLKSIERNIFQMFVHPPRELALAYIHENKTPTPQKKFSLKDLVGDGFLMAVPKFRRTVEKRLKRKFGSPEYVWKMLVPKTNIKVCSDCGHHHERGRLCGNCYKKVEQETKEIQAKIKEKLGLEPIEKDVVVLYEGENLPDEPKEFWQGKRIIEMKKERPQWFSKNLLQKSTQQPSNATDVKPTDLA</sequence>
<organism evidence="11">
    <name type="scientific">Pectinophora gossypiella</name>
    <name type="common">Cotton pink bollworm</name>
    <name type="synonym">Depressaria gossypiella</name>
    <dbReference type="NCBI Taxonomy" id="13191"/>
    <lineage>
        <taxon>Eukaryota</taxon>
        <taxon>Metazoa</taxon>
        <taxon>Ecdysozoa</taxon>
        <taxon>Arthropoda</taxon>
        <taxon>Hexapoda</taxon>
        <taxon>Insecta</taxon>
        <taxon>Pterygota</taxon>
        <taxon>Neoptera</taxon>
        <taxon>Endopterygota</taxon>
        <taxon>Lepidoptera</taxon>
        <taxon>Glossata</taxon>
        <taxon>Ditrysia</taxon>
        <taxon>Gelechioidea</taxon>
        <taxon>Gelechiidae</taxon>
        <taxon>Apatetrinae</taxon>
        <taxon>Pectinophora</taxon>
    </lineage>
</organism>
<dbReference type="InterPro" id="IPR011332">
    <property type="entry name" value="Ribosomal_zn-bd"/>
</dbReference>
<evidence type="ECO:0000256" key="4">
    <source>
        <dbReference type="ARBA" id="ARBA00022980"/>
    </source>
</evidence>
<dbReference type="GO" id="GO:0003735">
    <property type="term" value="F:structural constituent of ribosome"/>
    <property type="evidence" value="ECO:0007669"/>
    <property type="project" value="InterPro"/>
</dbReference>
<dbReference type="GO" id="GO:0005762">
    <property type="term" value="C:mitochondrial large ribosomal subunit"/>
    <property type="evidence" value="ECO:0007669"/>
    <property type="project" value="TreeGrafter"/>
</dbReference>
<dbReference type="PANTHER" id="PTHR21026">
    <property type="entry name" value="39S RIBOSOMAL PROTEIN L32, MITOCHONDRIAL"/>
    <property type="match status" value="1"/>
</dbReference>
<evidence type="ECO:0000256" key="7">
    <source>
        <dbReference type="ARBA" id="ARBA00039935"/>
    </source>
</evidence>
<dbReference type="PANTHER" id="PTHR21026:SF2">
    <property type="entry name" value="LARGE RIBOSOMAL SUBUNIT PROTEIN BL32M"/>
    <property type="match status" value="1"/>
</dbReference>
<evidence type="ECO:0000256" key="1">
    <source>
        <dbReference type="ARBA" id="ARBA00004173"/>
    </source>
</evidence>
<evidence type="ECO:0000256" key="10">
    <source>
        <dbReference type="SAM" id="MobiDB-lite"/>
    </source>
</evidence>
<evidence type="ECO:0000256" key="9">
    <source>
        <dbReference type="ARBA" id="ARBA00045766"/>
    </source>
</evidence>
<keyword evidence="4" id="KW-0689">Ribosomal protein</keyword>
<comment type="subcellular location">
    <subcellularLocation>
        <location evidence="1">Mitochondrion</location>
    </subcellularLocation>
</comment>
<dbReference type="OrthoDB" id="2014905at2759"/>
<evidence type="ECO:0000256" key="6">
    <source>
        <dbReference type="ARBA" id="ARBA00023274"/>
    </source>
</evidence>
<proteinExistence type="inferred from homology"/>
<dbReference type="AlphaFoldDB" id="A0A1E1WFX5"/>
<dbReference type="Pfam" id="PF01783">
    <property type="entry name" value="Ribosomal_L32p"/>
    <property type="match status" value="1"/>
</dbReference>
<evidence type="ECO:0000256" key="2">
    <source>
        <dbReference type="ARBA" id="ARBA00008560"/>
    </source>
</evidence>
<evidence type="ECO:0000256" key="5">
    <source>
        <dbReference type="ARBA" id="ARBA00023128"/>
    </source>
</evidence>
<name>A0A1E1WFX5_PECGO</name>
<evidence type="ECO:0000256" key="8">
    <source>
        <dbReference type="ARBA" id="ARBA00042577"/>
    </source>
</evidence>
<accession>A0A1E1WFX5</accession>